<gene>
    <name evidence="3" type="ORF">L9W73_08720</name>
    <name evidence="2" type="ORF">L9X51_09605</name>
    <name evidence="4" type="ORF">PYE51_00100</name>
</gene>
<evidence type="ECO:0000313" key="4">
    <source>
        <dbReference type="EMBL" id="WGK81702.1"/>
    </source>
</evidence>
<evidence type="ECO:0000313" key="5">
    <source>
        <dbReference type="Proteomes" id="UP001140978"/>
    </source>
</evidence>
<dbReference type="EMBL" id="JAKNAX010000021">
    <property type="protein sequence ID" value="MDE1346685.1"/>
    <property type="molecule type" value="Genomic_DNA"/>
</dbReference>
<name>A0A9X4FB63_9VIBR</name>
<dbReference type="EMBL" id="CP118709">
    <property type="protein sequence ID" value="WGK81702.1"/>
    <property type="molecule type" value="Genomic_DNA"/>
</dbReference>
<evidence type="ECO:0000313" key="2">
    <source>
        <dbReference type="EMBL" id="MDE1346685.1"/>
    </source>
</evidence>
<proteinExistence type="predicted"/>
<organism evidence="2 5">
    <name type="scientific">Vibrio aestuarianus</name>
    <dbReference type="NCBI Taxonomy" id="28171"/>
    <lineage>
        <taxon>Bacteria</taxon>
        <taxon>Pseudomonadati</taxon>
        <taxon>Pseudomonadota</taxon>
        <taxon>Gammaproteobacteria</taxon>
        <taxon>Vibrionales</taxon>
        <taxon>Vibrionaceae</taxon>
        <taxon>Vibrio</taxon>
    </lineage>
</organism>
<protein>
    <submittedName>
        <fullName evidence="2">MSHA biogenesis protein MshF</fullName>
    </submittedName>
</protein>
<dbReference type="Proteomes" id="UP001140973">
    <property type="component" value="Unassembled WGS sequence"/>
</dbReference>
<keyword evidence="1" id="KW-1133">Transmembrane helix</keyword>
<feature type="transmembrane region" description="Helical" evidence="1">
    <location>
        <begin position="12"/>
        <end position="31"/>
    </location>
</feature>
<dbReference type="EMBL" id="JAKNAP010000024">
    <property type="protein sequence ID" value="MDE1357383.1"/>
    <property type="molecule type" value="Genomic_DNA"/>
</dbReference>
<reference evidence="2" key="1">
    <citation type="submission" date="2022-02" db="EMBL/GenBank/DDBJ databases">
        <title>Emergence and expansion in Europe of a Vibrio aestuarianus clonal complex pathogenic for oysters.</title>
        <authorList>
            <person name="Mesnil A."/>
            <person name="Travers M.-A."/>
        </authorList>
    </citation>
    <scope>NUCLEOTIDE SEQUENCE</scope>
    <source>
        <strain evidence="3">151-ITT-15-cp-1</strain>
        <strain evidence="2">19_064_15T1</strain>
        <strain evidence="4">U29</strain>
    </source>
</reference>
<evidence type="ECO:0000256" key="1">
    <source>
        <dbReference type="SAM" id="Phobius"/>
    </source>
</evidence>
<dbReference type="RefSeq" id="WP_176313397.1">
    <property type="nucleotide sequence ID" value="NZ_CP118709.1"/>
</dbReference>
<sequence length="164" mass="19035">MKTAIERSQFVIWLFLVLILLLSFLFVWKSIEQEANQTAFAVARNRIVESANLYKQNWLLKGQPLILNMDGQQLTMSKAGWVLPLFNNDATVIDEAKDESPMLNCQHWLHLLYPDEKVLESRVVAIDAKIETNQYQCRYHYSQKQVITIEILSDKFTVSVDFPA</sequence>
<dbReference type="Proteomes" id="UP001239257">
    <property type="component" value="Chromosome 1"/>
</dbReference>
<keyword evidence="1" id="KW-0812">Transmembrane</keyword>
<keyword evidence="1" id="KW-0472">Membrane</keyword>
<accession>A0A9X4FB63</accession>
<dbReference type="Proteomes" id="UP001140978">
    <property type="component" value="Unassembled WGS sequence"/>
</dbReference>
<dbReference type="AlphaFoldDB" id="A0A9X4FB63"/>
<evidence type="ECO:0000313" key="3">
    <source>
        <dbReference type="EMBL" id="MDE1357383.1"/>
    </source>
</evidence>